<evidence type="ECO:0000256" key="5">
    <source>
        <dbReference type="ARBA" id="ARBA00022840"/>
    </source>
</evidence>
<dbReference type="AlphaFoldDB" id="A0A916SY62"/>
<keyword evidence="8" id="KW-0046">Antibiotic resistance</keyword>
<dbReference type="Gene3D" id="3.40.50.300">
    <property type="entry name" value="P-loop containing nucleotide triphosphate hydrolases"/>
    <property type="match status" value="1"/>
</dbReference>
<dbReference type="InterPro" id="IPR005894">
    <property type="entry name" value="DrrA"/>
</dbReference>
<comment type="caution">
    <text evidence="11">The sequence shown here is derived from an EMBL/GenBank/DDBJ whole genome shotgun (WGS) entry which is preliminary data.</text>
</comment>
<dbReference type="GO" id="GO:0043215">
    <property type="term" value="P:daunorubicin transport"/>
    <property type="evidence" value="ECO:0007669"/>
    <property type="project" value="InterPro"/>
</dbReference>
<comment type="subcellular location">
    <subcellularLocation>
        <location evidence="1">Cell membrane</location>
        <topology evidence="1">Peripheral membrane protein</topology>
        <orientation evidence="1">Cytoplasmic side</orientation>
    </subcellularLocation>
</comment>
<dbReference type="FunFam" id="3.40.50.300:FF:000589">
    <property type="entry name" value="ABC transporter, ATP-binding subunit"/>
    <property type="match status" value="1"/>
</dbReference>
<dbReference type="Proteomes" id="UP000621454">
    <property type="component" value="Unassembled WGS sequence"/>
</dbReference>
<reference evidence="11" key="1">
    <citation type="journal article" date="2014" name="Int. J. Syst. Evol. Microbiol.">
        <title>Complete genome sequence of Corynebacterium casei LMG S-19264T (=DSM 44701T), isolated from a smear-ripened cheese.</title>
        <authorList>
            <consortium name="US DOE Joint Genome Institute (JGI-PGF)"/>
            <person name="Walter F."/>
            <person name="Albersmeier A."/>
            <person name="Kalinowski J."/>
            <person name="Ruckert C."/>
        </authorList>
    </citation>
    <scope>NUCLEOTIDE SEQUENCE</scope>
    <source>
        <strain evidence="11">CGMCC 1.12827</strain>
    </source>
</reference>
<evidence type="ECO:0000256" key="7">
    <source>
        <dbReference type="ARBA" id="ARBA00023136"/>
    </source>
</evidence>
<feature type="domain" description="ABC transporter" evidence="10">
    <location>
        <begin position="14"/>
        <end position="244"/>
    </location>
</feature>
<keyword evidence="4" id="KW-0547">Nucleotide-binding</keyword>
<evidence type="ECO:0000256" key="2">
    <source>
        <dbReference type="ARBA" id="ARBA00022448"/>
    </source>
</evidence>
<dbReference type="InterPro" id="IPR050763">
    <property type="entry name" value="ABC_transporter_ATP-binding"/>
</dbReference>
<organism evidence="11 12">
    <name type="scientific">Gordonia jinhuaensis</name>
    <dbReference type="NCBI Taxonomy" id="1517702"/>
    <lineage>
        <taxon>Bacteria</taxon>
        <taxon>Bacillati</taxon>
        <taxon>Actinomycetota</taxon>
        <taxon>Actinomycetes</taxon>
        <taxon>Mycobacteriales</taxon>
        <taxon>Gordoniaceae</taxon>
        <taxon>Gordonia</taxon>
    </lineage>
</organism>
<evidence type="ECO:0000256" key="1">
    <source>
        <dbReference type="ARBA" id="ARBA00004413"/>
    </source>
</evidence>
<dbReference type="GO" id="GO:0046677">
    <property type="term" value="P:response to antibiotic"/>
    <property type="evidence" value="ECO:0007669"/>
    <property type="project" value="UniProtKB-KW"/>
</dbReference>
<dbReference type="NCBIfam" id="TIGR01188">
    <property type="entry name" value="drrA"/>
    <property type="match status" value="1"/>
</dbReference>
<evidence type="ECO:0000313" key="11">
    <source>
        <dbReference type="EMBL" id="GGB21725.1"/>
    </source>
</evidence>
<dbReference type="EMBL" id="BMGC01000003">
    <property type="protein sequence ID" value="GGB21725.1"/>
    <property type="molecule type" value="Genomic_DNA"/>
</dbReference>
<name>A0A916SY62_9ACTN</name>
<dbReference type="SUPFAM" id="SSF52540">
    <property type="entry name" value="P-loop containing nucleoside triphosphate hydrolases"/>
    <property type="match status" value="1"/>
</dbReference>
<keyword evidence="3" id="KW-1003">Cell membrane</keyword>
<evidence type="ECO:0000256" key="3">
    <source>
        <dbReference type="ARBA" id="ARBA00022475"/>
    </source>
</evidence>
<dbReference type="InterPro" id="IPR003439">
    <property type="entry name" value="ABC_transporter-like_ATP-bd"/>
</dbReference>
<evidence type="ECO:0000313" key="12">
    <source>
        <dbReference type="Proteomes" id="UP000621454"/>
    </source>
</evidence>
<dbReference type="GO" id="GO:0005886">
    <property type="term" value="C:plasma membrane"/>
    <property type="evidence" value="ECO:0007669"/>
    <property type="project" value="UniProtKB-SubCell"/>
</dbReference>
<evidence type="ECO:0000259" key="10">
    <source>
        <dbReference type="PROSITE" id="PS50893"/>
    </source>
</evidence>
<keyword evidence="6" id="KW-1278">Translocase</keyword>
<dbReference type="PROSITE" id="PS00211">
    <property type="entry name" value="ABC_TRANSPORTER_1"/>
    <property type="match status" value="1"/>
</dbReference>
<dbReference type="InterPro" id="IPR017871">
    <property type="entry name" value="ABC_transporter-like_CS"/>
</dbReference>
<dbReference type="GO" id="GO:0005524">
    <property type="term" value="F:ATP binding"/>
    <property type="evidence" value="ECO:0007669"/>
    <property type="project" value="UniProtKB-KW"/>
</dbReference>
<evidence type="ECO:0000256" key="6">
    <source>
        <dbReference type="ARBA" id="ARBA00022967"/>
    </source>
</evidence>
<reference evidence="11" key="2">
    <citation type="submission" date="2020-09" db="EMBL/GenBank/DDBJ databases">
        <authorList>
            <person name="Sun Q."/>
            <person name="Zhou Y."/>
        </authorList>
    </citation>
    <scope>NUCLEOTIDE SEQUENCE</scope>
    <source>
        <strain evidence="11">CGMCC 1.12827</strain>
    </source>
</reference>
<comment type="similarity">
    <text evidence="9">Belongs to the ABC transporter superfamily. Drug exporter-1 (DrugE1) (TC 3.A.1.105) family.</text>
</comment>
<evidence type="ECO:0000256" key="8">
    <source>
        <dbReference type="ARBA" id="ARBA00023251"/>
    </source>
</evidence>
<dbReference type="GO" id="GO:0055085">
    <property type="term" value="P:transmembrane transport"/>
    <property type="evidence" value="ECO:0007669"/>
    <property type="project" value="UniProtKB-ARBA"/>
</dbReference>
<gene>
    <name evidence="11" type="ORF">GCM10011489_07390</name>
</gene>
<keyword evidence="7" id="KW-0472">Membrane</keyword>
<dbReference type="PANTHER" id="PTHR42711:SF19">
    <property type="entry name" value="DOXORUBICIN RESISTANCE ATP-BINDING PROTEIN DRRA"/>
    <property type="match status" value="1"/>
</dbReference>
<dbReference type="PROSITE" id="PS50893">
    <property type="entry name" value="ABC_TRANSPORTER_2"/>
    <property type="match status" value="1"/>
</dbReference>
<evidence type="ECO:0000256" key="9">
    <source>
        <dbReference type="ARBA" id="ARBA00049985"/>
    </source>
</evidence>
<dbReference type="PANTHER" id="PTHR42711">
    <property type="entry name" value="ABC TRANSPORTER ATP-BINDING PROTEIN"/>
    <property type="match status" value="1"/>
</dbReference>
<dbReference type="Pfam" id="PF00005">
    <property type="entry name" value="ABC_tran"/>
    <property type="match status" value="1"/>
</dbReference>
<accession>A0A916SY62</accession>
<protein>
    <submittedName>
        <fullName evidence="11">Daunorubicin resistance protein DrrA family ABC transporter ATP-binding protein</fullName>
    </submittedName>
</protein>
<dbReference type="InterPro" id="IPR027417">
    <property type="entry name" value="P-loop_NTPase"/>
</dbReference>
<dbReference type="GO" id="GO:1900753">
    <property type="term" value="P:doxorubicin transport"/>
    <property type="evidence" value="ECO:0007669"/>
    <property type="project" value="InterPro"/>
</dbReference>
<sequence>MRRGTLVTMNTPAIEAHGLVKKFGSFRAVDGVDLLVPTGSVYGVLGPNGAGKTTTVKMLATLLRPDAGEAKIFGYDVIKDAVAVRSMVGVTGQYASVDEDLTASENLEVFGRLLGLSARQAKARGSDLLEEFSLTEAANRPLKEFSGGMRRRLDLASSLIATPPLLFLDEPTTGLDPRTRSQMWETIRHLVSEGATVLLTTQYLDEADQLADRIAVIDHGKVIADGTSSELKRSIGSSTLILTPADREHAADAMAVVERALGENVTLSPEAGRISAPLSDPDLVTNVLVALREKNIGIAELTVAQPTLDEVFLTITGKPADDSPEEAA</sequence>
<proteinExistence type="inferred from homology"/>
<keyword evidence="12" id="KW-1185">Reference proteome</keyword>
<evidence type="ECO:0000256" key="4">
    <source>
        <dbReference type="ARBA" id="ARBA00022741"/>
    </source>
</evidence>
<dbReference type="InterPro" id="IPR003593">
    <property type="entry name" value="AAA+_ATPase"/>
</dbReference>
<keyword evidence="5 11" id="KW-0067">ATP-binding</keyword>
<keyword evidence="2" id="KW-0813">Transport</keyword>
<dbReference type="SMART" id="SM00382">
    <property type="entry name" value="AAA"/>
    <property type="match status" value="1"/>
</dbReference>
<dbReference type="GO" id="GO:0016887">
    <property type="term" value="F:ATP hydrolysis activity"/>
    <property type="evidence" value="ECO:0007669"/>
    <property type="project" value="InterPro"/>
</dbReference>